<dbReference type="RefSeq" id="WP_187579668.1">
    <property type="nucleotide sequence ID" value="NZ_CP060713.1"/>
</dbReference>
<feature type="compositionally biased region" description="Basic and acidic residues" evidence="1">
    <location>
        <begin position="87"/>
        <end position="114"/>
    </location>
</feature>
<name>A0A7G9RDZ9_9ACTN</name>
<keyword evidence="3" id="KW-1185">Reference proteome</keyword>
<evidence type="ECO:0000313" key="2">
    <source>
        <dbReference type="EMBL" id="QNN53824.1"/>
    </source>
</evidence>
<evidence type="ECO:0000256" key="1">
    <source>
        <dbReference type="SAM" id="MobiDB-lite"/>
    </source>
</evidence>
<organism evidence="2 3">
    <name type="scientific">Nocardioides mesophilus</name>
    <dbReference type="NCBI Taxonomy" id="433659"/>
    <lineage>
        <taxon>Bacteria</taxon>
        <taxon>Bacillati</taxon>
        <taxon>Actinomycetota</taxon>
        <taxon>Actinomycetes</taxon>
        <taxon>Propionibacteriales</taxon>
        <taxon>Nocardioidaceae</taxon>
        <taxon>Nocardioides</taxon>
    </lineage>
</organism>
<reference evidence="2 3" key="1">
    <citation type="submission" date="2020-08" db="EMBL/GenBank/DDBJ databases">
        <title>Genome sequence of Nocardioides mesophilus KACC 16243T.</title>
        <authorList>
            <person name="Hyun D.-W."/>
            <person name="Bae J.-W."/>
        </authorList>
    </citation>
    <scope>NUCLEOTIDE SEQUENCE [LARGE SCALE GENOMIC DNA]</scope>
    <source>
        <strain evidence="2 3">KACC 16243</strain>
    </source>
</reference>
<protein>
    <submittedName>
        <fullName evidence="2">Uncharacterized protein</fullName>
    </submittedName>
</protein>
<dbReference type="Proteomes" id="UP000515947">
    <property type="component" value="Chromosome"/>
</dbReference>
<gene>
    <name evidence="2" type="ORF">H9L09_05310</name>
</gene>
<dbReference type="EMBL" id="CP060713">
    <property type="protein sequence ID" value="QNN53824.1"/>
    <property type="molecule type" value="Genomic_DNA"/>
</dbReference>
<accession>A0A7G9RDZ9</accession>
<proteinExistence type="predicted"/>
<feature type="compositionally biased region" description="Basic and acidic residues" evidence="1">
    <location>
        <begin position="51"/>
        <end position="62"/>
    </location>
</feature>
<sequence>MKALVTVVALLGALAAVTAGVLPALSVTLDGRADVTSARAAVAAGPAPAARGREKHEKKNRPEPGWMRHQHGPASHGRLMRAWAHCVAEHASARRDGGDDGRGDAGGSEDRFDPESACGTRPVPPGRQHRPGDTGEQPDRDGDER</sequence>
<feature type="region of interest" description="Disordered" evidence="1">
    <location>
        <begin position="42"/>
        <end position="145"/>
    </location>
</feature>
<feature type="compositionally biased region" description="Basic and acidic residues" evidence="1">
    <location>
        <begin position="130"/>
        <end position="145"/>
    </location>
</feature>
<dbReference type="KEGG" id="nmes:H9L09_05310"/>
<evidence type="ECO:0000313" key="3">
    <source>
        <dbReference type="Proteomes" id="UP000515947"/>
    </source>
</evidence>
<dbReference type="AlphaFoldDB" id="A0A7G9RDZ9"/>